<evidence type="ECO:0000313" key="3">
    <source>
        <dbReference type="Proteomes" id="UP001342314"/>
    </source>
</evidence>
<feature type="region of interest" description="Disordered" evidence="1">
    <location>
        <begin position="33"/>
        <end position="55"/>
    </location>
</feature>
<organism evidence="2 3">
    <name type="scientific">Rhodotorula paludigena</name>
    <dbReference type="NCBI Taxonomy" id="86838"/>
    <lineage>
        <taxon>Eukaryota</taxon>
        <taxon>Fungi</taxon>
        <taxon>Dikarya</taxon>
        <taxon>Basidiomycota</taxon>
        <taxon>Pucciniomycotina</taxon>
        <taxon>Microbotryomycetes</taxon>
        <taxon>Sporidiobolales</taxon>
        <taxon>Sporidiobolaceae</taxon>
        <taxon>Rhodotorula</taxon>
    </lineage>
</organism>
<proteinExistence type="predicted"/>
<protein>
    <submittedName>
        <fullName evidence="2">Uncharacterized protein</fullName>
    </submittedName>
</protein>
<evidence type="ECO:0000256" key="1">
    <source>
        <dbReference type="SAM" id="MobiDB-lite"/>
    </source>
</evidence>
<feature type="compositionally biased region" description="Polar residues" evidence="1">
    <location>
        <begin position="41"/>
        <end position="50"/>
    </location>
</feature>
<dbReference type="EMBL" id="BQKY01000003">
    <property type="protein sequence ID" value="GJN88475.1"/>
    <property type="molecule type" value="Genomic_DNA"/>
</dbReference>
<dbReference type="Proteomes" id="UP001342314">
    <property type="component" value="Unassembled WGS sequence"/>
</dbReference>
<accession>A0AAV5G7K1</accession>
<sequence length="73" mass="7558">MSSANAAYPPQNSLQAALQNREAMDSLATVQLDQQAGAAQHSAQEGNNEGQDGEAMRLKGGCFDCGLCGDLTT</sequence>
<reference evidence="2 3" key="1">
    <citation type="submission" date="2021-12" db="EMBL/GenBank/DDBJ databases">
        <title>High titer production of polyol ester of fatty acids by Rhodotorula paludigena BS15 towards product separation-free biomass refinery.</title>
        <authorList>
            <person name="Mano J."/>
            <person name="Ono H."/>
            <person name="Tanaka T."/>
            <person name="Naito K."/>
            <person name="Sushida H."/>
            <person name="Ike M."/>
            <person name="Tokuyasu K."/>
            <person name="Kitaoka M."/>
        </authorList>
    </citation>
    <scope>NUCLEOTIDE SEQUENCE [LARGE SCALE GENOMIC DNA]</scope>
    <source>
        <strain evidence="2 3">BS15</strain>
    </source>
</reference>
<comment type="caution">
    <text evidence="2">The sequence shown here is derived from an EMBL/GenBank/DDBJ whole genome shotgun (WGS) entry which is preliminary data.</text>
</comment>
<keyword evidence="3" id="KW-1185">Reference proteome</keyword>
<gene>
    <name evidence="2" type="ORF">Rhopal_001441-T1</name>
</gene>
<name>A0AAV5G7K1_9BASI</name>
<dbReference type="AlphaFoldDB" id="A0AAV5G7K1"/>
<evidence type="ECO:0000313" key="2">
    <source>
        <dbReference type="EMBL" id="GJN88475.1"/>
    </source>
</evidence>